<dbReference type="InterPro" id="IPR036135">
    <property type="entry name" value="MoeA_linker/N_sf"/>
</dbReference>
<dbReference type="EC" id="2.10.1.1" evidence="7"/>
<dbReference type="InterPro" id="IPR036688">
    <property type="entry name" value="MoeA_C_domain_IV_sf"/>
</dbReference>
<name>A0A1L7CRQ2_9CORY</name>
<feature type="domain" description="MoaB/Mog" evidence="9">
    <location>
        <begin position="200"/>
        <end position="339"/>
    </location>
</feature>
<keyword evidence="4 7" id="KW-0500">Molybdenum</keyword>
<dbReference type="SUPFAM" id="SSF53218">
    <property type="entry name" value="Molybdenum cofactor biosynthesis proteins"/>
    <property type="match status" value="1"/>
</dbReference>
<dbReference type="CDD" id="cd00887">
    <property type="entry name" value="MoeA"/>
    <property type="match status" value="1"/>
</dbReference>
<keyword evidence="11" id="KW-1185">Reference proteome</keyword>
<gene>
    <name evidence="10" type="ORF">CFRA_03605</name>
</gene>
<dbReference type="AlphaFoldDB" id="A0A1L7CRQ2"/>
<dbReference type="SUPFAM" id="SSF63882">
    <property type="entry name" value="MoeA N-terminal region -like"/>
    <property type="match status" value="1"/>
</dbReference>
<evidence type="ECO:0000259" key="9">
    <source>
        <dbReference type="SMART" id="SM00852"/>
    </source>
</evidence>
<dbReference type="Proteomes" id="UP000185434">
    <property type="component" value="Chromosome"/>
</dbReference>
<dbReference type="Gene3D" id="2.170.190.11">
    <property type="entry name" value="Molybdopterin biosynthesis moea protein, domain 3"/>
    <property type="match status" value="1"/>
</dbReference>
<dbReference type="NCBIfam" id="NF045515">
    <property type="entry name" value="Glp_gephyrin"/>
    <property type="match status" value="1"/>
</dbReference>
<proteinExistence type="inferred from homology"/>
<evidence type="ECO:0000256" key="1">
    <source>
        <dbReference type="ARBA" id="ARBA00002901"/>
    </source>
</evidence>
<dbReference type="PANTHER" id="PTHR10192">
    <property type="entry name" value="MOLYBDOPTERIN BIOSYNTHESIS PROTEIN"/>
    <property type="match status" value="1"/>
</dbReference>
<dbReference type="OrthoDB" id="9804758at2"/>
<evidence type="ECO:0000256" key="6">
    <source>
        <dbReference type="ARBA" id="ARBA00047317"/>
    </source>
</evidence>
<dbReference type="UniPathway" id="UPA00344"/>
<evidence type="ECO:0000256" key="2">
    <source>
        <dbReference type="ARBA" id="ARBA00005046"/>
    </source>
</evidence>
<dbReference type="Gene3D" id="3.90.105.10">
    <property type="entry name" value="Molybdopterin biosynthesis moea protein, domain 2"/>
    <property type="match status" value="1"/>
</dbReference>
<evidence type="ECO:0000313" key="10">
    <source>
        <dbReference type="EMBL" id="APT88512.1"/>
    </source>
</evidence>
<evidence type="ECO:0000256" key="5">
    <source>
        <dbReference type="ARBA" id="ARBA00023150"/>
    </source>
</evidence>
<evidence type="ECO:0000256" key="3">
    <source>
        <dbReference type="ARBA" id="ARBA00010763"/>
    </source>
</evidence>
<comment type="pathway">
    <text evidence="2 7">Cofactor biosynthesis; molybdopterin biosynthesis.</text>
</comment>
<protein>
    <recommendedName>
        <fullName evidence="7">Molybdopterin molybdenumtransferase</fullName>
        <ecNumber evidence="7">2.10.1.1</ecNumber>
    </recommendedName>
</protein>
<dbReference type="RefSeq" id="WP_075663487.1">
    <property type="nucleotide sequence ID" value="NZ_CP009247.1"/>
</dbReference>
<sequence length="432" mass="45302">MRSVEEQLELVTDAALTPEPVRVSIVDSLGLMCAEEVQATHELPGFAQAAVDGYAVRAVDVGGERALSGRSRPTREDGEESGPSRLTPLEQSLPVVGEVAAGSQQPLRLQPRQAVRVHTGAALPALADAVLPLAWSDRGRRRVVAARAVRSGDFVRRPGDDIGRGDVAVTSGAVLGPAQVGLLAAAGRANVLVYPRPRLSVISVGAELVDVNREPGLGQTYDVAGYALAAAAKEAGADVHRVGIAAGEPRRLREIIESQLMRSEILVVTGAVGGSGALRVQEVLREFGDVDTTRVAMHPGSVQGFGLLGDERTPVFLTPSNPVSSLVIFEVLARPLIRLSLGKRNAKRRMVRARALGKVASRPGRTGFIRARLMRDAHTGDYLVEGLGGATGAPAHLLAGLAQANAMIRVPADAAEIRPGDVVDVIFLSQAG</sequence>
<organism evidence="10 11">
    <name type="scientific">Corynebacterium frankenforstense DSM 45800</name>
    <dbReference type="NCBI Taxonomy" id="1437875"/>
    <lineage>
        <taxon>Bacteria</taxon>
        <taxon>Bacillati</taxon>
        <taxon>Actinomycetota</taxon>
        <taxon>Actinomycetes</taxon>
        <taxon>Mycobacteriales</taxon>
        <taxon>Corynebacteriaceae</taxon>
        <taxon>Corynebacterium</taxon>
    </lineage>
</organism>
<comment type="cofactor">
    <cofactor evidence="7">
        <name>Mg(2+)</name>
        <dbReference type="ChEBI" id="CHEBI:18420"/>
    </cofactor>
</comment>
<dbReference type="Pfam" id="PF03454">
    <property type="entry name" value="MoeA_C"/>
    <property type="match status" value="1"/>
</dbReference>
<evidence type="ECO:0000256" key="8">
    <source>
        <dbReference type="SAM" id="MobiDB-lite"/>
    </source>
</evidence>
<evidence type="ECO:0000256" key="4">
    <source>
        <dbReference type="ARBA" id="ARBA00022505"/>
    </source>
</evidence>
<dbReference type="EMBL" id="CP009247">
    <property type="protein sequence ID" value="APT88512.1"/>
    <property type="molecule type" value="Genomic_DNA"/>
</dbReference>
<dbReference type="Gene3D" id="3.40.980.10">
    <property type="entry name" value="MoaB/Mog-like domain"/>
    <property type="match status" value="1"/>
</dbReference>
<dbReference type="SMART" id="SM00852">
    <property type="entry name" value="MoCF_biosynth"/>
    <property type="match status" value="1"/>
</dbReference>
<accession>A0A1L7CRQ2</accession>
<dbReference type="InterPro" id="IPR005110">
    <property type="entry name" value="MoeA_linker/N"/>
</dbReference>
<comment type="similarity">
    <text evidence="3 7">Belongs to the MoeA family.</text>
</comment>
<dbReference type="STRING" id="1437875.CFRA_03605"/>
<keyword evidence="7" id="KW-0460">Magnesium</keyword>
<dbReference type="Gene3D" id="2.40.340.10">
    <property type="entry name" value="MoeA, C-terminal, domain IV"/>
    <property type="match status" value="1"/>
</dbReference>
<comment type="function">
    <text evidence="1 7">Catalyzes the insertion of molybdate into adenylated molybdopterin with the concomitant release of AMP.</text>
</comment>
<keyword evidence="7" id="KW-0479">Metal-binding</keyword>
<feature type="region of interest" description="Disordered" evidence="8">
    <location>
        <begin position="65"/>
        <end position="91"/>
    </location>
</feature>
<dbReference type="InterPro" id="IPR038987">
    <property type="entry name" value="MoeA-like"/>
</dbReference>
<dbReference type="GO" id="GO:0006777">
    <property type="term" value="P:Mo-molybdopterin cofactor biosynthetic process"/>
    <property type="evidence" value="ECO:0007669"/>
    <property type="project" value="UniProtKB-UniRule"/>
</dbReference>
<evidence type="ECO:0000256" key="7">
    <source>
        <dbReference type="RuleBase" id="RU365090"/>
    </source>
</evidence>
<dbReference type="SUPFAM" id="SSF63867">
    <property type="entry name" value="MoeA C-terminal domain-like"/>
    <property type="match status" value="1"/>
</dbReference>
<dbReference type="InterPro" id="IPR036425">
    <property type="entry name" value="MoaB/Mog-like_dom_sf"/>
</dbReference>
<keyword evidence="5 7" id="KW-0501">Molybdenum cofactor biosynthesis</keyword>
<comment type="catalytic activity">
    <reaction evidence="6">
        <text>adenylyl-molybdopterin + molybdate = Mo-molybdopterin + AMP + H(+)</text>
        <dbReference type="Rhea" id="RHEA:35047"/>
        <dbReference type="ChEBI" id="CHEBI:15378"/>
        <dbReference type="ChEBI" id="CHEBI:36264"/>
        <dbReference type="ChEBI" id="CHEBI:62727"/>
        <dbReference type="ChEBI" id="CHEBI:71302"/>
        <dbReference type="ChEBI" id="CHEBI:456215"/>
        <dbReference type="EC" id="2.10.1.1"/>
    </reaction>
</comment>
<dbReference type="Pfam" id="PF00994">
    <property type="entry name" value="MoCF_biosynth"/>
    <property type="match status" value="1"/>
</dbReference>
<dbReference type="GO" id="GO:0046872">
    <property type="term" value="F:metal ion binding"/>
    <property type="evidence" value="ECO:0007669"/>
    <property type="project" value="UniProtKB-UniRule"/>
</dbReference>
<dbReference type="InterPro" id="IPR005111">
    <property type="entry name" value="MoeA_C_domain_IV"/>
</dbReference>
<dbReference type="Pfam" id="PF03453">
    <property type="entry name" value="MoeA_N"/>
    <property type="match status" value="1"/>
</dbReference>
<reference evidence="10 11" key="1">
    <citation type="submission" date="2014-08" db="EMBL/GenBank/DDBJ databases">
        <title>Complete genome sequence of Corynebacterium frankenforstense ST18(T) (=DSM 45800(T)), isolated from raw cow milk.</title>
        <authorList>
            <person name="Ruckert C."/>
            <person name="Albersmeier A."/>
            <person name="Winkler A."/>
            <person name="Lipski A."/>
            <person name="Kalinowski J."/>
        </authorList>
    </citation>
    <scope>NUCLEOTIDE SEQUENCE [LARGE SCALE GENOMIC DNA]</scope>
    <source>
        <strain evidence="10 11">ST18</strain>
    </source>
</reference>
<evidence type="ECO:0000313" key="11">
    <source>
        <dbReference type="Proteomes" id="UP000185434"/>
    </source>
</evidence>
<dbReference type="InterPro" id="IPR001453">
    <property type="entry name" value="MoaB/Mog_dom"/>
</dbReference>
<dbReference type="GO" id="GO:0005829">
    <property type="term" value="C:cytosol"/>
    <property type="evidence" value="ECO:0007669"/>
    <property type="project" value="TreeGrafter"/>
</dbReference>
<dbReference type="PANTHER" id="PTHR10192:SF5">
    <property type="entry name" value="GEPHYRIN"/>
    <property type="match status" value="1"/>
</dbReference>
<keyword evidence="7 10" id="KW-0808">Transferase</keyword>
<dbReference type="GO" id="GO:0061599">
    <property type="term" value="F:molybdopterin molybdotransferase activity"/>
    <property type="evidence" value="ECO:0007669"/>
    <property type="project" value="UniProtKB-UniRule"/>
</dbReference>
<dbReference type="KEGG" id="cfk:CFRA_03605"/>